<dbReference type="Proteomes" id="UP000092695">
    <property type="component" value="Chromosome"/>
</dbReference>
<proteinExistence type="predicted"/>
<gene>
    <name evidence="2" type="ORF">BA177_00955</name>
</gene>
<dbReference type="PROSITE" id="PS51186">
    <property type="entry name" value="GNAT"/>
    <property type="match status" value="1"/>
</dbReference>
<dbReference type="Gene3D" id="3.40.630.30">
    <property type="match status" value="1"/>
</dbReference>
<dbReference type="KEGG" id="woc:BA177_00955"/>
<keyword evidence="3" id="KW-1185">Reference proteome</keyword>
<protein>
    <recommendedName>
        <fullName evidence="1">N-acetyltransferase domain-containing protein</fullName>
    </recommendedName>
</protein>
<evidence type="ECO:0000313" key="3">
    <source>
        <dbReference type="Proteomes" id="UP000092695"/>
    </source>
</evidence>
<dbReference type="InterPro" id="IPR000182">
    <property type="entry name" value="GNAT_dom"/>
</dbReference>
<name>A0A193LBU5_9GAMM</name>
<dbReference type="EMBL" id="CP016268">
    <property type="protein sequence ID" value="ANO49977.1"/>
    <property type="molecule type" value="Genomic_DNA"/>
</dbReference>
<dbReference type="RefSeq" id="WP_068611927.1">
    <property type="nucleotide sequence ID" value="NZ_CP016268.1"/>
</dbReference>
<reference evidence="2 3" key="1">
    <citation type="submission" date="2016-06" db="EMBL/GenBank/DDBJ databases">
        <title>Complete genome sequence of a deep-branching marine Gamma Proteobacterium Woeseia oceani type strain XK5.</title>
        <authorList>
            <person name="Mu D."/>
            <person name="Du Z."/>
        </authorList>
    </citation>
    <scope>NUCLEOTIDE SEQUENCE [LARGE SCALE GENOMIC DNA]</scope>
    <source>
        <strain evidence="2 3">XK5</strain>
    </source>
</reference>
<dbReference type="CDD" id="cd04301">
    <property type="entry name" value="NAT_SF"/>
    <property type="match status" value="1"/>
</dbReference>
<dbReference type="Pfam" id="PF13527">
    <property type="entry name" value="Acetyltransf_9"/>
    <property type="match status" value="1"/>
</dbReference>
<evidence type="ECO:0000259" key="1">
    <source>
        <dbReference type="PROSITE" id="PS51186"/>
    </source>
</evidence>
<dbReference type="AlphaFoldDB" id="A0A193LBU5"/>
<dbReference type="InterPro" id="IPR016181">
    <property type="entry name" value="Acyl_CoA_acyltransferase"/>
</dbReference>
<dbReference type="GO" id="GO:0016747">
    <property type="term" value="F:acyltransferase activity, transferring groups other than amino-acyl groups"/>
    <property type="evidence" value="ECO:0007669"/>
    <property type="project" value="InterPro"/>
</dbReference>
<evidence type="ECO:0000313" key="2">
    <source>
        <dbReference type="EMBL" id="ANO49977.1"/>
    </source>
</evidence>
<dbReference type="STRING" id="1548547.BA177_00955"/>
<accession>A0A193LBU5</accession>
<sequence length="453" mass="49429">MAWNPAGYGVADYVDLLNRSFNGSWTPELYRWYMARPFAGKTPDNGVLMRDGQPVSGAGVVYRQLRDRGGRIVDVGVITGAWTLPEARGHGYFTQVMQESAAYVAAQGCELLLGFVTDDNASGKGMRRAGAWMIPTTYLLSSTTTGSEAGYLKVLPSDAGPEELYALHNLRSDATGYYYQHLDDWRSQFLERTYPVEILRVGEETLAIVEQAPGTDRLQWLGGDSAQYAACLASLAARAQAADRQFFAFGCAPWLADNLAERIHMLQQSGPAAMCPKVVLRPDGNLAELQSIEYVLPFDLGRSSLSPQTVTSGTAVYDLAVLDEIMKHQTLSVYGEDLENALNILGSGKDIVYDPRLVLETDGKRTLCGWFSQRVGWSFSLLKIFAEQGSNIAQAIERSVVGIYQFGIYFGVLGMLLWPLKLSSIVLLGYSAINGIEVRVVASHATSAAQATG</sequence>
<dbReference type="SUPFAM" id="SSF55729">
    <property type="entry name" value="Acyl-CoA N-acyltransferases (Nat)"/>
    <property type="match status" value="1"/>
</dbReference>
<organism evidence="2 3">
    <name type="scientific">Woeseia oceani</name>
    <dbReference type="NCBI Taxonomy" id="1548547"/>
    <lineage>
        <taxon>Bacteria</taxon>
        <taxon>Pseudomonadati</taxon>
        <taxon>Pseudomonadota</taxon>
        <taxon>Gammaproteobacteria</taxon>
        <taxon>Woeseiales</taxon>
        <taxon>Woeseiaceae</taxon>
        <taxon>Woeseia</taxon>
    </lineage>
</organism>
<feature type="domain" description="N-acetyltransferase" evidence="1">
    <location>
        <begin position="1"/>
        <end position="145"/>
    </location>
</feature>